<keyword evidence="2" id="KW-0539">Nucleus</keyword>
<dbReference type="CDD" id="cd11660">
    <property type="entry name" value="SANT_TRF"/>
    <property type="match status" value="1"/>
</dbReference>
<dbReference type="InterPro" id="IPR052833">
    <property type="entry name" value="Telomeric_DNA-bd_trans-reg"/>
</dbReference>
<evidence type="ECO:0000256" key="1">
    <source>
        <dbReference type="ARBA" id="ARBA00023125"/>
    </source>
</evidence>
<dbReference type="InterPro" id="IPR013867">
    <property type="entry name" value="Telomere_rpt-bd_fac_dimer_dom"/>
</dbReference>
<evidence type="ECO:0000259" key="5">
    <source>
        <dbReference type="SMART" id="SM00717"/>
    </source>
</evidence>
<reference evidence="6" key="1">
    <citation type="journal article" date="2020" name="Stud. Mycol.">
        <title>101 Dothideomycetes genomes: a test case for predicting lifestyles and emergence of pathogens.</title>
        <authorList>
            <person name="Haridas S."/>
            <person name="Albert R."/>
            <person name="Binder M."/>
            <person name="Bloem J."/>
            <person name="Labutti K."/>
            <person name="Salamov A."/>
            <person name="Andreopoulos B."/>
            <person name="Baker S."/>
            <person name="Barry K."/>
            <person name="Bills G."/>
            <person name="Bluhm B."/>
            <person name="Cannon C."/>
            <person name="Castanera R."/>
            <person name="Culley D."/>
            <person name="Daum C."/>
            <person name="Ezra D."/>
            <person name="Gonzalez J."/>
            <person name="Henrissat B."/>
            <person name="Kuo A."/>
            <person name="Liang C."/>
            <person name="Lipzen A."/>
            <person name="Lutzoni F."/>
            <person name="Magnuson J."/>
            <person name="Mondo S."/>
            <person name="Nolan M."/>
            <person name="Ohm R."/>
            <person name="Pangilinan J."/>
            <person name="Park H.-J."/>
            <person name="Ramirez L."/>
            <person name="Alfaro M."/>
            <person name="Sun H."/>
            <person name="Tritt A."/>
            <person name="Yoshinaga Y."/>
            <person name="Zwiers L.-H."/>
            <person name="Turgeon B."/>
            <person name="Goodwin S."/>
            <person name="Spatafora J."/>
            <person name="Crous P."/>
            <person name="Grigoriev I."/>
        </authorList>
    </citation>
    <scope>NUCLEOTIDE SEQUENCE</scope>
    <source>
        <strain evidence="6">ATCC 36951</strain>
    </source>
</reference>
<feature type="compositionally biased region" description="Polar residues" evidence="4">
    <location>
        <begin position="457"/>
        <end position="466"/>
    </location>
</feature>
<dbReference type="InterPro" id="IPR009057">
    <property type="entry name" value="Homeodomain-like_sf"/>
</dbReference>
<protein>
    <recommendedName>
        <fullName evidence="5">Myb-like domain-containing protein</fullName>
    </recommendedName>
</protein>
<evidence type="ECO:0000256" key="3">
    <source>
        <dbReference type="ARBA" id="ARBA00023306"/>
    </source>
</evidence>
<dbReference type="Gene3D" id="1.10.10.60">
    <property type="entry name" value="Homeodomain-like"/>
    <property type="match status" value="1"/>
</dbReference>
<evidence type="ECO:0000256" key="4">
    <source>
        <dbReference type="SAM" id="MobiDB-lite"/>
    </source>
</evidence>
<feature type="compositionally biased region" description="Polar residues" evidence="4">
    <location>
        <begin position="487"/>
        <end position="502"/>
    </location>
</feature>
<dbReference type="GeneID" id="54560690"/>
<dbReference type="OrthoDB" id="3366990at2759"/>
<dbReference type="FunFam" id="1.10.10.60:FF:000137">
    <property type="entry name" value="MYB DNA binding protein"/>
    <property type="match status" value="1"/>
</dbReference>
<keyword evidence="3" id="KW-0131">Cell cycle</keyword>
<evidence type="ECO:0000313" key="7">
    <source>
        <dbReference type="Proteomes" id="UP000799537"/>
    </source>
</evidence>
<feature type="compositionally biased region" description="Acidic residues" evidence="4">
    <location>
        <begin position="619"/>
        <end position="628"/>
    </location>
</feature>
<accession>A0A6A6CCN4</accession>
<gene>
    <name evidence="6" type="ORF">M409DRAFT_24846</name>
</gene>
<keyword evidence="7" id="KW-1185">Reference proteome</keyword>
<evidence type="ECO:0000313" key="6">
    <source>
        <dbReference type="EMBL" id="KAF2164944.1"/>
    </source>
</evidence>
<dbReference type="Pfam" id="PF08558">
    <property type="entry name" value="TRF"/>
    <property type="match status" value="1"/>
</dbReference>
<feature type="region of interest" description="Disordered" evidence="4">
    <location>
        <begin position="1"/>
        <end position="79"/>
    </location>
</feature>
<feature type="compositionally biased region" description="Low complexity" evidence="4">
    <location>
        <begin position="52"/>
        <end position="69"/>
    </location>
</feature>
<feature type="compositionally biased region" description="Basic residues" evidence="4">
    <location>
        <begin position="639"/>
        <end position="648"/>
    </location>
</feature>
<feature type="compositionally biased region" description="Low complexity" evidence="4">
    <location>
        <begin position="467"/>
        <end position="485"/>
    </location>
</feature>
<feature type="region of interest" description="Disordered" evidence="4">
    <location>
        <begin position="457"/>
        <end position="519"/>
    </location>
</feature>
<dbReference type="PANTHER" id="PTHR47807">
    <property type="entry name" value="PROTEIN TBF1"/>
    <property type="match status" value="1"/>
</dbReference>
<evidence type="ECO:0000256" key="2">
    <source>
        <dbReference type="ARBA" id="ARBA00023242"/>
    </source>
</evidence>
<dbReference type="GO" id="GO:0010833">
    <property type="term" value="P:telomere maintenance via telomere lengthening"/>
    <property type="evidence" value="ECO:0007669"/>
    <property type="project" value="TreeGrafter"/>
</dbReference>
<keyword evidence="1" id="KW-0238">DNA-binding</keyword>
<dbReference type="SMART" id="SM00717">
    <property type="entry name" value="SANT"/>
    <property type="match status" value="1"/>
</dbReference>
<dbReference type="SUPFAM" id="SSF46689">
    <property type="entry name" value="Homeodomain-like"/>
    <property type="match status" value="1"/>
</dbReference>
<feature type="compositionally biased region" description="Polar residues" evidence="4">
    <location>
        <begin position="1"/>
        <end position="14"/>
    </location>
</feature>
<dbReference type="Proteomes" id="UP000799537">
    <property type="component" value="Unassembled WGS sequence"/>
</dbReference>
<feature type="domain" description="Myb-like" evidence="5">
    <location>
        <begin position="514"/>
        <end position="573"/>
    </location>
</feature>
<proteinExistence type="predicted"/>
<dbReference type="InterPro" id="IPR001005">
    <property type="entry name" value="SANT/Myb"/>
</dbReference>
<dbReference type="GO" id="GO:0042803">
    <property type="term" value="F:protein homodimerization activity"/>
    <property type="evidence" value="ECO:0007669"/>
    <property type="project" value="InterPro"/>
</dbReference>
<organism evidence="6 7">
    <name type="scientific">Zasmidium cellare ATCC 36951</name>
    <dbReference type="NCBI Taxonomy" id="1080233"/>
    <lineage>
        <taxon>Eukaryota</taxon>
        <taxon>Fungi</taxon>
        <taxon>Dikarya</taxon>
        <taxon>Ascomycota</taxon>
        <taxon>Pezizomycotina</taxon>
        <taxon>Dothideomycetes</taxon>
        <taxon>Dothideomycetidae</taxon>
        <taxon>Mycosphaerellales</taxon>
        <taxon>Mycosphaerellaceae</taxon>
        <taxon>Zasmidium</taxon>
    </lineage>
</organism>
<dbReference type="EMBL" id="ML993602">
    <property type="protein sequence ID" value="KAF2164944.1"/>
    <property type="molecule type" value="Genomic_DNA"/>
</dbReference>
<dbReference type="AlphaFoldDB" id="A0A6A6CCN4"/>
<dbReference type="RefSeq" id="XP_033665833.1">
    <property type="nucleotide sequence ID" value="XM_033807418.1"/>
</dbReference>
<dbReference type="PANTHER" id="PTHR47807:SF1">
    <property type="entry name" value="PROTEIN TBF1"/>
    <property type="match status" value="1"/>
</dbReference>
<feature type="region of interest" description="Disordered" evidence="4">
    <location>
        <begin position="605"/>
        <end position="648"/>
    </location>
</feature>
<sequence>MQDGAASSSTSLMGSNAAGRGGPMTKRRRLDNATDDAATSEPFDQHWDEDPQGQSRSQQQQQPSHSYVSGQDAPSFSTTSTAANALGTTEGSSWPNASSDVSAYPDLAPYQQQPYFYGQAGAGAYNSSWNTTAAQSYGDTSTSVSYSVGDQANATTMPFFPPTTTAHVGDTTEAIDSNGGLSYPDLTTADQYALYTAPSATAQLAQREAAKSSAYYFDDASMHLKIQSLPILDNLATQLIHTISKANYTQIQDLMRGGETEDGQAYKTLKNLFDQTRKVYSRETPFIDAIAIQMFQPNQQEIIRKANIATFISSILGAHDVSFFHLNEFFMETFVPLGHRLLKWQGAIYLELKTQIYISALMNSEGSPEAMLDELFPPDLDAQILTRHPDAPSLSPSEQDFIDRSRARKSYLLAEPSSDEALKELPKKYQWNDFVREFASCITKNVDGIMNVPVRSQANQGGNMSKNNAQDANGAAGAPNGTLAGVQSLSINGKSGSSGQGNETRKAAPAASTIRQPWTKPEEDALLAGLERVNGPHWSQILALYGRGGSISEVLKDRNQVQLKDKARNLKLWYLKTGKEVPNSLRGVTGELRKRGGARARAALGMLDEDQGANGAPDGDGDDGEDGVDPSLEKETSKPKGRKKTSKR</sequence>
<dbReference type="GO" id="GO:0003691">
    <property type="term" value="F:double-stranded telomeric DNA binding"/>
    <property type="evidence" value="ECO:0007669"/>
    <property type="project" value="TreeGrafter"/>
</dbReference>
<name>A0A6A6CCN4_ZASCE</name>